<evidence type="ECO:0000259" key="1">
    <source>
        <dbReference type="Pfam" id="PF00078"/>
    </source>
</evidence>
<feature type="non-terminal residue" evidence="2">
    <location>
        <position position="1"/>
    </location>
</feature>
<feature type="domain" description="Reverse transcriptase" evidence="1">
    <location>
        <begin position="86"/>
        <end position="241"/>
    </location>
</feature>
<dbReference type="Pfam" id="PF00078">
    <property type="entry name" value="RVT_1"/>
    <property type="match status" value="1"/>
</dbReference>
<sequence>ITAMREGPQLSNEQREKLVIPITDKEIEDALQSIGDLKSPGIDGYGAYFFKKAWNIVKTDVLRAAHDFFENGRLYKAANCTLVTLIPKTNEAKRIKEYRPISCCITIYKIISKVLTKRMGEVMTNIIGQNQAAFVPGQIIHNHILLTYELIKGYNRKGGTPRCMMQLDIQKAYDTIDWKTMECLFNEVGFPKNFTNWIMIAVTSVSYRFNINGNYTNIMKSNCGLRQGDPISPLLFVIMMEVDKGSVTIMMDTFDKFSKSTGLKVIPSKCCIFFGGVDQSTKDDIKKITHFDEGTLPFRYLGIPMTSKKLAIHNETGLIDKIVGSITHWSSKLLSYTGRIQLLNSVIFDMTNYWLQCLPLPKGVIKKINSICHTFLWTGSIEKSRKAPVAWKFFCQPKRNGGLNIIDLEVWNRITLLKLLWNLSGKSDSLWEK</sequence>
<dbReference type="SUPFAM" id="SSF56672">
    <property type="entry name" value="DNA/RNA polymerases"/>
    <property type="match status" value="1"/>
</dbReference>
<protein>
    <submittedName>
        <fullName evidence="2">Ribonuclease H</fullName>
    </submittedName>
</protein>
<dbReference type="PANTHER" id="PTHR33116:SF66">
    <property type="entry name" value="REVERSE TRANSCRIPTASE ZINC-BINDING DOMAIN-CONTAINING PROTEIN"/>
    <property type="match status" value="1"/>
</dbReference>
<name>A0A2K3L863_TRIPR</name>
<dbReference type="InterPro" id="IPR000477">
    <property type="entry name" value="RT_dom"/>
</dbReference>
<organism evidence="2 3">
    <name type="scientific">Trifolium pratense</name>
    <name type="common">Red clover</name>
    <dbReference type="NCBI Taxonomy" id="57577"/>
    <lineage>
        <taxon>Eukaryota</taxon>
        <taxon>Viridiplantae</taxon>
        <taxon>Streptophyta</taxon>
        <taxon>Embryophyta</taxon>
        <taxon>Tracheophyta</taxon>
        <taxon>Spermatophyta</taxon>
        <taxon>Magnoliopsida</taxon>
        <taxon>eudicotyledons</taxon>
        <taxon>Gunneridae</taxon>
        <taxon>Pentapetalae</taxon>
        <taxon>rosids</taxon>
        <taxon>fabids</taxon>
        <taxon>Fabales</taxon>
        <taxon>Fabaceae</taxon>
        <taxon>Papilionoideae</taxon>
        <taxon>50 kb inversion clade</taxon>
        <taxon>NPAAA clade</taxon>
        <taxon>Hologalegina</taxon>
        <taxon>IRL clade</taxon>
        <taxon>Trifolieae</taxon>
        <taxon>Trifolium</taxon>
    </lineage>
</organism>
<evidence type="ECO:0000313" key="2">
    <source>
        <dbReference type="EMBL" id="PNX74719.1"/>
    </source>
</evidence>
<comment type="caution">
    <text evidence="2">The sequence shown here is derived from an EMBL/GenBank/DDBJ whole genome shotgun (WGS) entry which is preliminary data.</text>
</comment>
<dbReference type="STRING" id="57577.A0A2K3L863"/>
<evidence type="ECO:0000313" key="3">
    <source>
        <dbReference type="Proteomes" id="UP000236291"/>
    </source>
</evidence>
<dbReference type="CDD" id="cd01650">
    <property type="entry name" value="RT_nLTR_like"/>
    <property type="match status" value="1"/>
</dbReference>
<dbReference type="InterPro" id="IPR043502">
    <property type="entry name" value="DNA/RNA_pol_sf"/>
</dbReference>
<dbReference type="EMBL" id="ASHM01027953">
    <property type="protein sequence ID" value="PNX74719.1"/>
    <property type="molecule type" value="Genomic_DNA"/>
</dbReference>
<dbReference type="AlphaFoldDB" id="A0A2K3L863"/>
<reference evidence="2 3" key="2">
    <citation type="journal article" date="2017" name="Front. Plant Sci.">
        <title>Gene Classification and Mining of Molecular Markers Useful in Red Clover (Trifolium pratense) Breeding.</title>
        <authorList>
            <person name="Istvanek J."/>
            <person name="Dluhosova J."/>
            <person name="Dluhos P."/>
            <person name="Patkova L."/>
            <person name="Nedelnik J."/>
            <person name="Repkova J."/>
        </authorList>
    </citation>
    <scope>NUCLEOTIDE SEQUENCE [LARGE SCALE GENOMIC DNA]</scope>
    <source>
        <strain evidence="3">cv. Tatra</strain>
        <tissue evidence="2">Young leaves</tissue>
    </source>
</reference>
<proteinExistence type="predicted"/>
<reference evidence="2 3" key="1">
    <citation type="journal article" date="2014" name="Am. J. Bot.">
        <title>Genome assembly and annotation for red clover (Trifolium pratense; Fabaceae).</title>
        <authorList>
            <person name="Istvanek J."/>
            <person name="Jaros M."/>
            <person name="Krenek A."/>
            <person name="Repkova J."/>
        </authorList>
    </citation>
    <scope>NUCLEOTIDE SEQUENCE [LARGE SCALE GENOMIC DNA]</scope>
    <source>
        <strain evidence="3">cv. Tatra</strain>
        <tissue evidence="2">Young leaves</tissue>
    </source>
</reference>
<gene>
    <name evidence="2" type="ORF">L195_g030646</name>
</gene>
<dbReference type="PANTHER" id="PTHR33116">
    <property type="entry name" value="REVERSE TRANSCRIPTASE ZINC-BINDING DOMAIN-CONTAINING PROTEIN-RELATED-RELATED"/>
    <property type="match status" value="1"/>
</dbReference>
<dbReference type="Proteomes" id="UP000236291">
    <property type="component" value="Unassembled WGS sequence"/>
</dbReference>
<accession>A0A2K3L863</accession>